<dbReference type="OrthoDB" id="2157140at2"/>
<dbReference type="Proteomes" id="UP000272003">
    <property type="component" value="Chromosome"/>
</dbReference>
<dbReference type="AlphaFoldDB" id="A0A387ASP1"/>
<reference evidence="1 2" key="1">
    <citation type="submission" date="2018-09" db="EMBL/GenBank/DDBJ databases">
        <title>Genome sequencing of strain BHWM-4.</title>
        <authorList>
            <person name="Heo J."/>
            <person name="Kim S.-J."/>
            <person name="Kwon S.-W."/>
        </authorList>
    </citation>
    <scope>NUCLEOTIDE SEQUENCE [LARGE SCALE GENOMIC DNA]</scope>
    <source>
        <strain evidence="1 2">BHWM-4</strain>
    </source>
</reference>
<organism evidence="1 2">
    <name type="scientific">Apilactobacillus bombintestini</name>
    <dbReference type="NCBI Taxonomy" id="2419772"/>
    <lineage>
        <taxon>Bacteria</taxon>
        <taxon>Bacillati</taxon>
        <taxon>Bacillota</taxon>
        <taxon>Bacilli</taxon>
        <taxon>Lactobacillales</taxon>
        <taxon>Lactobacillaceae</taxon>
        <taxon>Apilactobacillus</taxon>
    </lineage>
</organism>
<dbReference type="RefSeq" id="WP_120784179.1">
    <property type="nucleotide sequence ID" value="NZ_CP032626.1"/>
</dbReference>
<accession>A0A387ASP1</accession>
<evidence type="ECO:0000313" key="2">
    <source>
        <dbReference type="Proteomes" id="UP000272003"/>
    </source>
</evidence>
<evidence type="ECO:0000313" key="1">
    <source>
        <dbReference type="EMBL" id="AYF92411.1"/>
    </source>
</evidence>
<gene>
    <name evidence="1" type="ORF">D7I45_02490</name>
</gene>
<name>A0A387ASP1_9LACO</name>
<dbReference type="Gene3D" id="3.30.70.100">
    <property type="match status" value="1"/>
</dbReference>
<dbReference type="KEGG" id="abom:D7I45_02490"/>
<evidence type="ECO:0008006" key="3">
    <source>
        <dbReference type="Google" id="ProtNLM"/>
    </source>
</evidence>
<proteinExistence type="predicted"/>
<dbReference type="EMBL" id="CP032626">
    <property type="protein sequence ID" value="AYF92411.1"/>
    <property type="molecule type" value="Genomic_DNA"/>
</dbReference>
<keyword evidence="2" id="KW-1185">Reference proteome</keyword>
<sequence length="150" mass="18033">MSRQITMTFGNDFILNKLRKKHPSVKLDVFLGNNNQYQIVDFSGHTNIFQNPLIFNIDYSKDFTDKFYFVNYTYFNLDDDQKKIFDAYIKKMQETYKDDKIISFSILHETVGKKRTILMTTWNNYLDFKHWNLADSLMSLSEMSLNYKRI</sequence>
<protein>
    <recommendedName>
        <fullName evidence="3">ABM domain-containing protein</fullName>
    </recommendedName>
</protein>